<dbReference type="RefSeq" id="WP_306736869.1">
    <property type="nucleotide sequence ID" value="NZ_JANHAX010000005.1"/>
</dbReference>
<keyword evidence="1 4" id="KW-0349">Heme</keyword>
<dbReference type="Pfam" id="PF00034">
    <property type="entry name" value="Cytochrom_C"/>
    <property type="match status" value="1"/>
</dbReference>
<name>A0AAE3WF72_9RHOB</name>
<dbReference type="GO" id="GO:0046872">
    <property type="term" value="F:metal ion binding"/>
    <property type="evidence" value="ECO:0007669"/>
    <property type="project" value="UniProtKB-KW"/>
</dbReference>
<dbReference type="GO" id="GO:0009055">
    <property type="term" value="F:electron transfer activity"/>
    <property type="evidence" value="ECO:0007669"/>
    <property type="project" value="InterPro"/>
</dbReference>
<protein>
    <submittedName>
        <fullName evidence="6">Cytochrome c</fullName>
    </submittedName>
</protein>
<feature type="domain" description="Cytochrome c" evidence="5">
    <location>
        <begin position="25"/>
        <end position="139"/>
    </location>
</feature>
<gene>
    <name evidence="6" type="ORF">NO357_16905</name>
</gene>
<dbReference type="PROSITE" id="PS51007">
    <property type="entry name" value="CYTC"/>
    <property type="match status" value="1"/>
</dbReference>
<dbReference type="GO" id="GO:0020037">
    <property type="term" value="F:heme binding"/>
    <property type="evidence" value="ECO:0007669"/>
    <property type="project" value="InterPro"/>
</dbReference>
<accession>A0AAE3WF72</accession>
<dbReference type="PROSITE" id="PS51257">
    <property type="entry name" value="PROKAR_LIPOPROTEIN"/>
    <property type="match status" value="1"/>
</dbReference>
<evidence type="ECO:0000256" key="1">
    <source>
        <dbReference type="ARBA" id="ARBA00022617"/>
    </source>
</evidence>
<reference evidence="6" key="1">
    <citation type="submission" date="2022-07" db="EMBL/GenBank/DDBJ databases">
        <authorList>
            <person name="Otstavnykh N."/>
            <person name="Isaeva M."/>
            <person name="Bystritskaya E."/>
        </authorList>
    </citation>
    <scope>NUCLEOTIDE SEQUENCE</scope>
    <source>
        <strain evidence="6">KCTC 52189</strain>
    </source>
</reference>
<evidence type="ECO:0000256" key="3">
    <source>
        <dbReference type="ARBA" id="ARBA00023004"/>
    </source>
</evidence>
<dbReference type="Gene3D" id="1.10.760.10">
    <property type="entry name" value="Cytochrome c-like domain"/>
    <property type="match status" value="1"/>
</dbReference>
<keyword evidence="3 4" id="KW-0408">Iron</keyword>
<evidence type="ECO:0000313" key="7">
    <source>
        <dbReference type="Proteomes" id="UP001226762"/>
    </source>
</evidence>
<reference evidence="6" key="2">
    <citation type="submission" date="2023-02" db="EMBL/GenBank/DDBJ databases">
        <title>'Rhodoalgimonas zhirmunskyi' gen. nov., isolated from a red alga.</title>
        <authorList>
            <person name="Nedashkovskaya O.I."/>
            <person name="Otstavnykh N.Y."/>
            <person name="Bystritskaya E.P."/>
            <person name="Balabanova L.A."/>
            <person name="Isaeva M.P."/>
        </authorList>
    </citation>
    <scope>NUCLEOTIDE SEQUENCE</scope>
    <source>
        <strain evidence="6">KCTC 52189</strain>
    </source>
</reference>
<keyword evidence="2 4" id="KW-0479">Metal-binding</keyword>
<dbReference type="AlphaFoldDB" id="A0AAE3WF72"/>
<dbReference type="InterPro" id="IPR009056">
    <property type="entry name" value="Cyt_c-like_dom"/>
</dbReference>
<keyword evidence="7" id="KW-1185">Reference proteome</keyword>
<dbReference type="InterPro" id="IPR036909">
    <property type="entry name" value="Cyt_c-like_dom_sf"/>
</dbReference>
<proteinExistence type="predicted"/>
<organism evidence="6 7">
    <name type="scientific">Marimonas arenosa</name>
    <dbReference type="NCBI Taxonomy" id="1795305"/>
    <lineage>
        <taxon>Bacteria</taxon>
        <taxon>Pseudomonadati</taxon>
        <taxon>Pseudomonadota</taxon>
        <taxon>Alphaproteobacteria</taxon>
        <taxon>Rhodobacterales</taxon>
        <taxon>Paracoccaceae</taxon>
        <taxon>Marimonas</taxon>
    </lineage>
</organism>
<dbReference type="SUPFAM" id="SSF46626">
    <property type="entry name" value="Cytochrome c"/>
    <property type="match status" value="1"/>
</dbReference>
<dbReference type="EMBL" id="JANHAX010000005">
    <property type="protein sequence ID" value="MDQ2091584.1"/>
    <property type="molecule type" value="Genomic_DNA"/>
</dbReference>
<evidence type="ECO:0000313" key="6">
    <source>
        <dbReference type="EMBL" id="MDQ2091584.1"/>
    </source>
</evidence>
<evidence type="ECO:0000256" key="2">
    <source>
        <dbReference type="ARBA" id="ARBA00022723"/>
    </source>
</evidence>
<evidence type="ECO:0000259" key="5">
    <source>
        <dbReference type="PROSITE" id="PS51007"/>
    </source>
</evidence>
<dbReference type="Proteomes" id="UP001226762">
    <property type="component" value="Unassembled WGS sequence"/>
</dbReference>
<comment type="caution">
    <text evidence="6">The sequence shown here is derived from an EMBL/GenBank/DDBJ whole genome shotgun (WGS) entry which is preliminary data.</text>
</comment>
<evidence type="ECO:0000256" key="4">
    <source>
        <dbReference type="PROSITE-ProRule" id="PRU00433"/>
    </source>
</evidence>
<sequence>MRATVWMTGTALAVMLVGCANQEMPGPGEGAALFATNCAMCHGPAGRGDGELAREIRSETGRRPSDLSTIARRNKGEFPRAAVLSYIDGYTRGRLPDQNMPEFGLLLEGPTVPVDSGDGVMSPTPRPLVALMVYLESIQR</sequence>